<dbReference type="EMBL" id="QFOI01000282">
    <property type="protein sequence ID" value="PZP45190.1"/>
    <property type="molecule type" value="Genomic_DNA"/>
</dbReference>
<dbReference type="Proteomes" id="UP000249645">
    <property type="component" value="Unassembled WGS sequence"/>
</dbReference>
<comment type="caution">
    <text evidence="3">The sequence shown here is derived from an EMBL/GenBank/DDBJ whole genome shotgun (WGS) entry which is preliminary data.</text>
</comment>
<evidence type="ECO:0000313" key="4">
    <source>
        <dbReference type="Proteomes" id="UP000249645"/>
    </source>
</evidence>
<dbReference type="Pfam" id="PF13505">
    <property type="entry name" value="OMP_b-brl"/>
    <property type="match status" value="1"/>
</dbReference>
<gene>
    <name evidence="3" type="ORF">DI598_13680</name>
</gene>
<organism evidence="3 4">
    <name type="scientific">Pseudopedobacter saltans</name>
    <dbReference type="NCBI Taxonomy" id="151895"/>
    <lineage>
        <taxon>Bacteria</taxon>
        <taxon>Pseudomonadati</taxon>
        <taxon>Bacteroidota</taxon>
        <taxon>Sphingobacteriia</taxon>
        <taxon>Sphingobacteriales</taxon>
        <taxon>Sphingobacteriaceae</taxon>
        <taxon>Pseudopedobacter</taxon>
    </lineage>
</organism>
<proteinExistence type="predicted"/>
<accession>A0A2W5EV77</accession>
<feature type="domain" description="Outer membrane protein beta-barrel" evidence="2">
    <location>
        <begin position="20"/>
        <end position="167"/>
    </location>
</feature>
<dbReference type="SUPFAM" id="SSF56925">
    <property type="entry name" value="OMPA-like"/>
    <property type="match status" value="1"/>
</dbReference>
<evidence type="ECO:0000313" key="3">
    <source>
        <dbReference type="EMBL" id="PZP45190.1"/>
    </source>
</evidence>
<dbReference type="AlphaFoldDB" id="A0A2W5EV77"/>
<dbReference type="InterPro" id="IPR027385">
    <property type="entry name" value="Beta-barrel_OMP"/>
</dbReference>
<evidence type="ECO:0000256" key="1">
    <source>
        <dbReference type="ARBA" id="ARBA00022729"/>
    </source>
</evidence>
<protein>
    <recommendedName>
        <fullName evidence="2">Outer membrane protein beta-barrel domain-containing protein</fullName>
    </recommendedName>
</protein>
<evidence type="ECO:0000259" key="2">
    <source>
        <dbReference type="Pfam" id="PF13505"/>
    </source>
</evidence>
<sequence>MKTILCLAILFKCIGIIISGILCVNAVSAQNIVGSSEYSFGIEGALPIGNFEKSNKFGFGGSIKYAYNFTENVALSLQVGYLHFSQKDSLENPNPYMVKRVVPVLVGLRYSLSKPFYIEPQVGAANTGYRIAGEDENQTNIGYGLNIGYVTKSHWDISLNFKGSQLERNNLFWCGLKLAYTLPVTMD</sequence>
<reference evidence="3 4" key="1">
    <citation type="submission" date="2017-11" db="EMBL/GenBank/DDBJ databases">
        <title>Infants hospitalized years apart are colonized by the same room-sourced microbial strains.</title>
        <authorList>
            <person name="Brooks B."/>
            <person name="Olm M.R."/>
            <person name="Firek B.A."/>
            <person name="Baker R."/>
            <person name="Thomas B.C."/>
            <person name="Morowitz M.J."/>
            <person name="Banfield J.F."/>
        </authorList>
    </citation>
    <scope>NUCLEOTIDE SEQUENCE [LARGE SCALE GENOMIC DNA]</scope>
    <source>
        <strain evidence="3">S2_009_000_R2_76</strain>
    </source>
</reference>
<name>A0A2W5EV77_9SPHI</name>
<dbReference type="InterPro" id="IPR011250">
    <property type="entry name" value="OMP/PagP_B-barrel"/>
</dbReference>
<keyword evidence="1" id="KW-0732">Signal</keyword>